<dbReference type="AlphaFoldDB" id="A0AA36H1A7"/>
<evidence type="ECO:0000313" key="6">
    <source>
        <dbReference type="EMBL" id="CAJ0602184.1"/>
    </source>
</evidence>
<dbReference type="SMART" id="SM00132">
    <property type="entry name" value="LIM"/>
    <property type="match status" value="1"/>
</dbReference>
<dbReference type="GO" id="GO:2001046">
    <property type="term" value="P:positive regulation of integrin-mediated signaling pathway"/>
    <property type="evidence" value="ECO:0007669"/>
    <property type="project" value="TreeGrafter"/>
</dbReference>
<keyword evidence="7" id="KW-1185">Reference proteome</keyword>
<keyword evidence="1 4" id="KW-0479">Metal-binding</keyword>
<name>A0AA36H1A7_CYLNA</name>
<dbReference type="Gene3D" id="2.10.110.10">
    <property type="entry name" value="Cysteine Rich Protein"/>
    <property type="match status" value="1"/>
</dbReference>
<sequence>MGTKHIEHNGKAYCESDYVELFGEFCCQCSCVLSKESINVMGKKWCIDCYRCVACDRILKCRDKVLNFDMRPMCKKCYRRKDFRKHLKEGPHI</sequence>
<dbReference type="GO" id="GO:1900026">
    <property type="term" value="P:positive regulation of substrate adhesion-dependent cell spreading"/>
    <property type="evidence" value="ECO:0007669"/>
    <property type="project" value="TreeGrafter"/>
</dbReference>
<dbReference type="GO" id="GO:0046872">
    <property type="term" value="F:metal ion binding"/>
    <property type="evidence" value="ECO:0007669"/>
    <property type="project" value="UniProtKB-KW"/>
</dbReference>
<comment type="caution">
    <text evidence="6">The sequence shown here is derived from an EMBL/GenBank/DDBJ whole genome shotgun (WGS) entry which is preliminary data.</text>
</comment>
<dbReference type="PANTHER" id="PTHR24210:SF7">
    <property type="entry name" value="LIM DOMAIN-CONTAINING PROTEIN PIN-2"/>
    <property type="match status" value="1"/>
</dbReference>
<dbReference type="GO" id="GO:0005737">
    <property type="term" value="C:cytoplasm"/>
    <property type="evidence" value="ECO:0007669"/>
    <property type="project" value="TreeGrafter"/>
</dbReference>
<proteinExistence type="predicted"/>
<protein>
    <recommendedName>
        <fullName evidence="5">LIM zinc-binding domain-containing protein</fullName>
    </recommendedName>
</protein>
<gene>
    <name evidence="6" type="ORF">CYNAS_LOCUS14167</name>
</gene>
<dbReference type="PANTHER" id="PTHR24210">
    <property type="entry name" value="LIM DOMAIN-CONTAINING PROTEIN"/>
    <property type="match status" value="1"/>
</dbReference>
<reference evidence="6" key="1">
    <citation type="submission" date="2023-07" db="EMBL/GenBank/DDBJ databases">
        <authorList>
            <consortium name="CYATHOMIX"/>
        </authorList>
    </citation>
    <scope>NUCLEOTIDE SEQUENCE</scope>
    <source>
        <strain evidence="6">N/A</strain>
    </source>
</reference>
<evidence type="ECO:0000256" key="2">
    <source>
        <dbReference type="ARBA" id="ARBA00022833"/>
    </source>
</evidence>
<dbReference type="GO" id="GO:0045216">
    <property type="term" value="P:cell-cell junction organization"/>
    <property type="evidence" value="ECO:0007669"/>
    <property type="project" value="TreeGrafter"/>
</dbReference>
<dbReference type="EMBL" id="CATQJL010000305">
    <property type="protein sequence ID" value="CAJ0602184.1"/>
    <property type="molecule type" value="Genomic_DNA"/>
</dbReference>
<keyword evidence="3 4" id="KW-0440">LIM domain</keyword>
<dbReference type="PROSITE" id="PS50023">
    <property type="entry name" value="LIM_DOMAIN_2"/>
    <property type="match status" value="1"/>
</dbReference>
<dbReference type="GO" id="GO:0098609">
    <property type="term" value="P:cell-cell adhesion"/>
    <property type="evidence" value="ECO:0007669"/>
    <property type="project" value="TreeGrafter"/>
</dbReference>
<evidence type="ECO:0000259" key="5">
    <source>
        <dbReference type="PROSITE" id="PS50023"/>
    </source>
</evidence>
<evidence type="ECO:0000256" key="3">
    <source>
        <dbReference type="ARBA" id="ARBA00023038"/>
    </source>
</evidence>
<dbReference type="SUPFAM" id="SSF57716">
    <property type="entry name" value="Glucocorticoid receptor-like (DNA-binding domain)"/>
    <property type="match status" value="1"/>
</dbReference>
<feature type="domain" description="LIM zinc-binding" evidence="5">
    <location>
        <begin position="24"/>
        <end position="84"/>
    </location>
</feature>
<dbReference type="Proteomes" id="UP001176961">
    <property type="component" value="Unassembled WGS sequence"/>
</dbReference>
<organism evidence="6 7">
    <name type="scientific">Cylicocyclus nassatus</name>
    <name type="common">Nematode worm</name>
    <dbReference type="NCBI Taxonomy" id="53992"/>
    <lineage>
        <taxon>Eukaryota</taxon>
        <taxon>Metazoa</taxon>
        <taxon>Ecdysozoa</taxon>
        <taxon>Nematoda</taxon>
        <taxon>Chromadorea</taxon>
        <taxon>Rhabditida</taxon>
        <taxon>Rhabditina</taxon>
        <taxon>Rhabditomorpha</taxon>
        <taxon>Strongyloidea</taxon>
        <taxon>Strongylidae</taxon>
        <taxon>Cylicocyclus</taxon>
    </lineage>
</organism>
<dbReference type="InterPro" id="IPR001781">
    <property type="entry name" value="Znf_LIM"/>
</dbReference>
<evidence type="ECO:0000256" key="4">
    <source>
        <dbReference type="PROSITE-ProRule" id="PRU00125"/>
    </source>
</evidence>
<keyword evidence="2 4" id="KW-0862">Zinc</keyword>
<dbReference type="InterPro" id="IPR017351">
    <property type="entry name" value="PINCH-1-4-like"/>
</dbReference>
<evidence type="ECO:0000256" key="1">
    <source>
        <dbReference type="ARBA" id="ARBA00022723"/>
    </source>
</evidence>
<dbReference type="GO" id="GO:0005925">
    <property type="term" value="C:focal adhesion"/>
    <property type="evidence" value="ECO:0007669"/>
    <property type="project" value="TreeGrafter"/>
</dbReference>
<accession>A0AA36H1A7</accession>
<evidence type="ECO:0000313" key="7">
    <source>
        <dbReference type="Proteomes" id="UP001176961"/>
    </source>
</evidence>
<dbReference type="GO" id="GO:0005911">
    <property type="term" value="C:cell-cell junction"/>
    <property type="evidence" value="ECO:0007669"/>
    <property type="project" value="TreeGrafter"/>
</dbReference>